<proteinExistence type="predicted"/>
<feature type="signal peptide" evidence="1">
    <location>
        <begin position="1"/>
        <end position="24"/>
    </location>
</feature>
<keyword evidence="4" id="KW-1185">Reference proteome</keyword>
<keyword evidence="1" id="KW-0732">Signal</keyword>
<dbReference type="OrthoDB" id="41724at2"/>
<dbReference type="EMBL" id="SHKW01000001">
    <property type="protein sequence ID" value="RZU42878.1"/>
    <property type="molecule type" value="Genomic_DNA"/>
</dbReference>
<name>A0A4Q7YYP6_9BACT</name>
<dbReference type="RefSeq" id="WP_130421012.1">
    <property type="nucleotide sequence ID" value="NZ_SHKW01000001.1"/>
</dbReference>
<dbReference type="Gene3D" id="2.120.10.10">
    <property type="match status" value="1"/>
</dbReference>
<sequence length="359" mass="39502">MHKPKPISWHLPLLLLALSLPRLHAETSPASKEFVYTTAPFPSAHASTLVQLKNGDILAAWFGGAKEGATDVAIWGSRRTSSGWSAPFLLVREPNVPCWNPVLFETHDGKLWLYYKYGRNVREWTGARLVSSDQGQTWSSPEHLPAGLLGPIKDKPLVLDNGTIVSGTSVESYSSWAVWVDRSTDDGKTWHRSGPITVPASLKPSPAPAEPPLKPGAEHVTGIIQPAVVHLGKKHLRLYARSTRDIGRICAADSFDDGITWTDAHPLDLPNPNSGIDAVGLRDGRVVLIYNNTISGRTPLNLAVSKDGEHFTMFHTLEDEPGEYSYPAIIQGRDSNVYATYTWNRKRISFARIPLSSIH</sequence>
<accession>A0A4Q7YYP6</accession>
<gene>
    <name evidence="3" type="ORF">BDD14_4476</name>
</gene>
<organism evidence="3 4">
    <name type="scientific">Edaphobacter modestus</name>
    <dbReference type="NCBI Taxonomy" id="388466"/>
    <lineage>
        <taxon>Bacteria</taxon>
        <taxon>Pseudomonadati</taxon>
        <taxon>Acidobacteriota</taxon>
        <taxon>Terriglobia</taxon>
        <taxon>Terriglobales</taxon>
        <taxon>Acidobacteriaceae</taxon>
        <taxon>Edaphobacter</taxon>
    </lineage>
</organism>
<dbReference type="AlphaFoldDB" id="A0A4Q7YYP6"/>
<evidence type="ECO:0000313" key="4">
    <source>
        <dbReference type="Proteomes" id="UP000292958"/>
    </source>
</evidence>
<dbReference type="CDD" id="cd15482">
    <property type="entry name" value="Sialidase_non-viral"/>
    <property type="match status" value="1"/>
</dbReference>
<evidence type="ECO:0000313" key="3">
    <source>
        <dbReference type="EMBL" id="RZU42878.1"/>
    </source>
</evidence>
<feature type="domain" description="Sialidase" evidence="2">
    <location>
        <begin position="55"/>
        <end position="338"/>
    </location>
</feature>
<dbReference type="Pfam" id="PF13088">
    <property type="entry name" value="BNR_2"/>
    <property type="match status" value="1"/>
</dbReference>
<dbReference type="InterPro" id="IPR011040">
    <property type="entry name" value="Sialidase"/>
</dbReference>
<dbReference type="PANTHER" id="PTHR43752:SF2">
    <property type="entry name" value="BNR_ASP-BOX REPEAT FAMILY PROTEIN"/>
    <property type="match status" value="1"/>
</dbReference>
<dbReference type="InterPro" id="IPR036278">
    <property type="entry name" value="Sialidase_sf"/>
</dbReference>
<dbReference type="Proteomes" id="UP000292958">
    <property type="component" value="Unassembled WGS sequence"/>
</dbReference>
<feature type="chain" id="PRO_5020715164" evidence="1">
    <location>
        <begin position="25"/>
        <end position="359"/>
    </location>
</feature>
<dbReference type="SUPFAM" id="SSF50939">
    <property type="entry name" value="Sialidases"/>
    <property type="match status" value="1"/>
</dbReference>
<evidence type="ECO:0000256" key="1">
    <source>
        <dbReference type="SAM" id="SignalP"/>
    </source>
</evidence>
<comment type="caution">
    <text evidence="3">The sequence shown here is derived from an EMBL/GenBank/DDBJ whole genome shotgun (WGS) entry which is preliminary data.</text>
</comment>
<reference evidence="3 4" key="1">
    <citation type="submission" date="2019-02" db="EMBL/GenBank/DDBJ databases">
        <title>Genomic Encyclopedia of Archaeal and Bacterial Type Strains, Phase II (KMG-II): from individual species to whole genera.</title>
        <authorList>
            <person name="Goeker M."/>
        </authorList>
    </citation>
    <scope>NUCLEOTIDE SEQUENCE [LARGE SCALE GENOMIC DNA]</scope>
    <source>
        <strain evidence="3 4">DSM 18101</strain>
    </source>
</reference>
<evidence type="ECO:0000259" key="2">
    <source>
        <dbReference type="Pfam" id="PF13088"/>
    </source>
</evidence>
<dbReference type="PANTHER" id="PTHR43752">
    <property type="entry name" value="BNR/ASP-BOX REPEAT FAMILY PROTEIN"/>
    <property type="match status" value="1"/>
</dbReference>
<protein>
    <submittedName>
        <fullName evidence="3">Putative neuraminidase</fullName>
    </submittedName>
</protein>